<dbReference type="InParanoid" id="F2TZZ2"/>
<feature type="transmembrane region" description="Helical" evidence="1">
    <location>
        <begin position="99"/>
        <end position="119"/>
    </location>
</feature>
<dbReference type="EMBL" id="GL832958">
    <property type="protein sequence ID" value="EGD80720.1"/>
    <property type="molecule type" value="Genomic_DNA"/>
</dbReference>
<accession>F2TZZ2</accession>
<dbReference type="KEGG" id="sre:PTSG_11706"/>
<keyword evidence="1" id="KW-0472">Membrane</keyword>
<reference evidence="2" key="1">
    <citation type="submission" date="2009-08" db="EMBL/GenBank/DDBJ databases">
        <title>Annotation of Salpingoeca rosetta.</title>
        <authorList>
            <consortium name="The Broad Institute Genome Sequencing Platform"/>
            <person name="Russ C."/>
            <person name="Cuomo C."/>
            <person name="Burger G."/>
            <person name="Gray M.W."/>
            <person name="Holland P.W.H."/>
            <person name="King N."/>
            <person name="Lang F.B.F."/>
            <person name="Roger A.J."/>
            <person name="Ruiz-Trillo I."/>
            <person name="Young S.K."/>
            <person name="Zeng Q."/>
            <person name="Gargeya S."/>
            <person name="Alvarado L."/>
            <person name="Berlin A."/>
            <person name="Chapman S.B."/>
            <person name="Chen Z."/>
            <person name="Freedman E."/>
            <person name="Gellesch M."/>
            <person name="Goldberg J."/>
            <person name="Griggs A."/>
            <person name="Gujja S."/>
            <person name="Heilman E."/>
            <person name="Heiman D."/>
            <person name="Howarth C."/>
            <person name="Mehta T."/>
            <person name="Neiman D."/>
            <person name="Pearson M."/>
            <person name="Roberts A."/>
            <person name="Saif S."/>
            <person name="Shea T."/>
            <person name="Shenoy N."/>
            <person name="Sisk P."/>
            <person name="Stolte C."/>
            <person name="Sykes S."/>
            <person name="White J."/>
            <person name="Yandava C."/>
            <person name="Haas B."/>
            <person name="Nusbaum C."/>
            <person name="Birren B."/>
        </authorList>
    </citation>
    <scope>NUCLEOTIDE SEQUENCE [LARGE SCALE GENOMIC DNA]</scope>
    <source>
        <strain evidence="2">ATCC 50818</strain>
    </source>
</reference>
<feature type="transmembrane region" description="Helical" evidence="1">
    <location>
        <begin position="31"/>
        <end position="56"/>
    </location>
</feature>
<keyword evidence="1" id="KW-0812">Transmembrane</keyword>
<evidence type="ECO:0000256" key="1">
    <source>
        <dbReference type="SAM" id="Phobius"/>
    </source>
</evidence>
<keyword evidence="3" id="KW-1185">Reference proteome</keyword>
<name>F2TZZ2_SALR5</name>
<protein>
    <submittedName>
        <fullName evidence="2">Uncharacterized protein</fullName>
    </submittedName>
</protein>
<dbReference type="RefSeq" id="XP_004997281.1">
    <property type="nucleotide sequence ID" value="XM_004997224.1"/>
</dbReference>
<dbReference type="GeneID" id="16077878"/>
<evidence type="ECO:0000313" key="2">
    <source>
        <dbReference type="EMBL" id="EGD80720.1"/>
    </source>
</evidence>
<organism evidence="3">
    <name type="scientific">Salpingoeca rosetta (strain ATCC 50818 / BSB-021)</name>
    <dbReference type="NCBI Taxonomy" id="946362"/>
    <lineage>
        <taxon>Eukaryota</taxon>
        <taxon>Choanoflagellata</taxon>
        <taxon>Craspedida</taxon>
        <taxon>Salpingoecidae</taxon>
        <taxon>Salpingoeca</taxon>
    </lineage>
</organism>
<evidence type="ECO:0000313" key="3">
    <source>
        <dbReference type="Proteomes" id="UP000007799"/>
    </source>
</evidence>
<dbReference type="Proteomes" id="UP000007799">
    <property type="component" value="Unassembled WGS sequence"/>
</dbReference>
<proteinExistence type="predicted"/>
<keyword evidence="1" id="KW-1133">Transmembrane helix</keyword>
<sequence>MLGKGVGLATVVVELLLVLVAAVLASQKGLIGSWIGVCVPLYIQDLSLAILFVLYVRQRPRPPWKDGLVRIVALAAKIAVDVVLPLHADGHISGPTTAILAPVYLLTIAVFVTTLMAMLRSNR</sequence>
<gene>
    <name evidence="2" type="ORF">PTSG_11706</name>
</gene>
<feature type="transmembrane region" description="Helical" evidence="1">
    <location>
        <begin position="68"/>
        <end position="87"/>
    </location>
</feature>
<dbReference type="AlphaFoldDB" id="F2TZZ2"/>
<feature type="transmembrane region" description="Helical" evidence="1">
    <location>
        <begin position="7"/>
        <end position="25"/>
    </location>
</feature>